<keyword evidence="6" id="KW-1185">Reference proteome</keyword>
<accession>A0ABS6WYM8</accession>
<evidence type="ECO:0000313" key="6">
    <source>
        <dbReference type="Proteomes" id="UP000826188"/>
    </source>
</evidence>
<keyword evidence="3" id="KW-0804">Transcription</keyword>
<evidence type="ECO:0000313" key="5">
    <source>
        <dbReference type="EMBL" id="MBW3127829.1"/>
    </source>
</evidence>
<proteinExistence type="predicted"/>
<dbReference type="PANTHER" id="PTHR33204:SF29">
    <property type="entry name" value="TRANSCRIPTIONAL REGULATOR"/>
    <property type="match status" value="1"/>
</dbReference>
<sequence>MLKHNAAECTHTIEGLRSALTVFSGKWKLQIIVALLSGVHHFRGLERSIPGISTKVLAKELKDLEAHQLLARTVHPGPPVVVEYQALPYASTLEPVISILKDWGNAHQLRLDAASAAHTQEV</sequence>
<keyword evidence="2" id="KW-0238">DNA-binding</keyword>
<evidence type="ECO:0000256" key="2">
    <source>
        <dbReference type="ARBA" id="ARBA00023125"/>
    </source>
</evidence>
<dbReference type="EMBL" id="JAHWGL010000010">
    <property type="protein sequence ID" value="MBW3127829.1"/>
    <property type="molecule type" value="Genomic_DNA"/>
</dbReference>
<organism evidence="5 6">
    <name type="scientific">Hymenobacter profundi</name>
    <dbReference type="NCBI Taxonomy" id="1982110"/>
    <lineage>
        <taxon>Bacteria</taxon>
        <taxon>Pseudomonadati</taxon>
        <taxon>Bacteroidota</taxon>
        <taxon>Cytophagia</taxon>
        <taxon>Cytophagales</taxon>
        <taxon>Hymenobacteraceae</taxon>
        <taxon>Hymenobacter</taxon>
    </lineage>
</organism>
<dbReference type="SUPFAM" id="SSF46785">
    <property type="entry name" value="Winged helix' DNA-binding domain"/>
    <property type="match status" value="1"/>
</dbReference>
<dbReference type="Proteomes" id="UP000826188">
    <property type="component" value="Unassembled WGS sequence"/>
</dbReference>
<dbReference type="Pfam" id="PF01638">
    <property type="entry name" value="HxlR"/>
    <property type="match status" value="1"/>
</dbReference>
<feature type="domain" description="HTH hxlR-type" evidence="4">
    <location>
        <begin position="9"/>
        <end position="112"/>
    </location>
</feature>
<dbReference type="InterPro" id="IPR036390">
    <property type="entry name" value="WH_DNA-bd_sf"/>
</dbReference>
<dbReference type="PANTHER" id="PTHR33204">
    <property type="entry name" value="TRANSCRIPTIONAL REGULATOR, MARR FAMILY"/>
    <property type="match status" value="1"/>
</dbReference>
<evidence type="ECO:0000256" key="1">
    <source>
        <dbReference type="ARBA" id="ARBA00023015"/>
    </source>
</evidence>
<dbReference type="PROSITE" id="PS51118">
    <property type="entry name" value="HTH_HXLR"/>
    <property type="match status" value="1"/>
</dbReference>
<protein>
    <submittedName>
        <fullName evidence="5">Helix-turn-helix transcriptional regulator</fullName>
    </submittedName>
</protein>
<keyword evidence="1" id="KW-0805">Transcription regulation</keyword>
<comment type="caution">
    <text evidence="5">The sequence shown here is derived from an EMBL/GenBank/DDBJ whole genome shotgun (WGS) entry which is preliminary data.</text>
</comment>
<dbReference type="RefSeq" id="WP_185284086.1">
    <property type="nucleotide sequence ID" value="NZ_JAHWGL010000010.1"/>
</dbReference>
<reference evidence="5 6" key="1">
    <citation type="submission" date="2021-07" db="EMBL/GenBank/DDBJ databases">
        <title>Hymenobacter profundi sp. nov., isolated from deep-sea water.</title>
        <authorList>
            <person name="Kim M.K."/>
        </authorList>
    </citation>
    <scope>NUCLEOTIDE SEQUENCE [LARGE SCALE GENOMIC DNA]</scope>
    <source>
        <strain evidence="5 6">M2</strain>
    </source>
</reference>
<evidence type="ECO:0000259" key="4">
    <source>
        <dbReference type="PROSITE" id="PS51118"/>
    </source>
</evidence>
<name>A0ABS6WYM8_9BACT</name>
<gene>
    <name evidence="5" type="ORF">KYK14_04680</name>
</gene>
<dbReference type="Gene3D" id="1.10.10.10">
    <property type="entry name" value="Winged helix-like DNA-binding domain superfamily/Winged helix DNA-binding domain"/>
    <property type="match status" value="1"/>
</dbReference>
<dbReference type="InterPro" id="IPR002577">
    <property type="entry name" value="HTH_HxlR"/>
</dbReference>
<evidence type="ECO:0000256" key="3">
    <source>
        <dbReference type="ARBA" id="ARBA00023163"/>
    </source>
</evidence>
<dbReference type="InterPro" id="IPR036388">
    <property type="entry name" value="WH-like_DNA-bd_sf"/>
</dbReference>